<evidence type="ECO:0000313" key="3">
    <source>
        <dbReference type="EMBL" id="CEG01737.1"/>
    </source>
</evidence>
<keyword evidence="2" id="KW-0732">Signal</keyword>
<evidence type="ECO:0000256" key="1">
    <source>
        <dbReference type="SAM" id="MobiDB-lite"/>
    </source>
</evidence>
<evidence type="ECO:0000313" key="4">
    <source>
        <dbReference type="Proteomes" id="UP000009170"/>
    </source>
</evidence>
<dbReference type="GeneID" id="34946427"/>
<organism evidence="3 4">
    <name type="scientific">Ostreococcus tauri</name>
    <name type="common">Marine green alga</name>
    <dbReference type="NCBI Taxonomy" id="70448"/>
    <lineage>
        <taxon>Eukaryota</taxon>
        <taxon>Viridiplantae</taxon>
        <taxon>Chlorophyta</taxon>
        <taxon>Mamiellophyceae</taxon>
        <taxon>Mamiellales</taxon>
        <taxon>Bathycoccaceae</taxon>
        <taxon>Ostreococcus</taxon>
    </lineage>
</organism>
<feature type="region of interest" description="Disordered" evidence="1">
    <location>
        <begin position="112"/>
        <end position="144"/>
    </location>
</feature>
<feature type="compositionally biased region" description="Basic and acidic residues" evidence="1">
    <location>
        <begin position="122"/>
        <end position="144"/>
    </location>
</feature>
<comment type="caution">
    <text evidence="3">The sequence shown here is derived from an EMBL/GenBank/DDBJ whole genome shotgun (WGS) entry which is preliminary data.</text>
</comment>
<dbReference type="EMBL" id="CAID01000015">
    <property type="protein sequence ID" value="CEG01737.1"/>
    <property type="molecule type" value="Genomic_DNA"/>
</dbReference>
<reference evidence="4" key="1">
    <citation type="journal article" date="2006" name="Proc. Natl. Acad. Sci. U.S.A.">
        <title>Genome analysis of the smallest free-living eukaryote Ostreococcus tauri unveils many unique features.</title>
        <authorList>
            <person name="Derelle E."/>
            <person name="Ferraz C."/>
            <person name="Rombauts S."/>
            <person name="Rouze P."/>
            <person name="Worden A.Z."/>
            <person name="Robbens S."/>
            <person name="Partensky F."/>
            <person name="Degroeve S."/>
            <person name="Echeynie S."/>
            <person name="Cooke R."/>
            <person name="Saeys Y."/>
            <person name="Wuyts J."/>
            <person name="Jabbari K."/>
            <person name="Bowler C."/>
            <person name="Panaud O."/>
            <person name="Piegu B."/>
            <person name="Ball S.G."/>
            <person name="Ral J.-P."/>
            <person name="Bouget F.-Y."/>
            <person name="Piganeau G."/>
            <person name="De Baets B."/>
            <person name="Picard A."/>
            <person name="Delseny M."/>
            <person name="Demaille J."/>
            <person name="Van de Peer Y."/>
            <person name="Moreau H."/>
        </authorList>
    </citation>
    <scope>NUCLEOTIDE SEQUENCE [LARGE SCALE GENOMIC DNA]</scope>
    <source>
        <strain evidence="4">OTTH 0595 / CCAP 157/2 / RCC745</strain>
    </source>
</reference>
<dbReference type="InParanoid" id="A0A096PAS5"/>
<evidence type="ECO:0000256" key="2">
    <source>
        <dbReference type="SAM" id="SignalP"/>
    </source>
</evidence>
<feature type="signal peptide" evidence="2">
    <location>
        <begin position="1"/>
        <end position="15"/>
    </location>
</feature>
<gene>
    <name evidence="3" type="ORF">OT_ostta15g01120</name>
</gene>
<sequence length="144" mass="15353">MGMCVNFGLFGCAYAGAVETLARAGDGGRGWRERTLAGGLVGGAGAWAHGGRGRAATGAALGAAAAAAASAETATTMGERGERFAFPSWSPIQYAIEDDEVDERELFERMERATRGELSAEDEARTRDEYSRWRMRRAERSRGG</sequence>
<accession>A0A096PAS5</accession>
<dbReference type="Proteomes" id="UP000009170">
    <property type="component" value="Unassembled WGS sequence"/>
</dbReference>
<dbReference type="RefSeq" id="XP_022841139.1">
    <property type="nucleotide sequence ID" value="XM_022982382.1"/>
</dbReference>
<feature type="chain" id="PRO_5012949359" evidence="2">
    <location>
        <begin position="16"/>
        <end position="144"/>
    </location>
</feature>
<dbReference type="KEGG" id="ota:OT_ostta15g01120"/>
<protein>
    <submittedName>
        <fullName evidence="3">Unnamed product</fullName>
    </submittedName>
</protein>
<reference evidence="3 4" key="2">
    <citation type="journal article" date="2014" name="BMC Genomics">
        <title>An improved genome of the model marine alga Ostreococcus tauri unfolds by assessing Illumina de novo assemblies.</title>
        <authorList>
            <person name="Blanc-Mathieu R."/>
            <person name="Verhelst B."/>
            <person name="Derelle E."/>
            <person name="Rombauts S."/>
            <person name="Bouget F.Y."/>
            <person name="Carre I."/>
            <person name="Chateau A."/>
            <person name="Eyre-Walker A."/>
            <person name="Grimsley N."/>
            <person name="Moreau H."/>
            <person name="Piegu B."/>
            <person name="Rivals E."/>
            <person name="Schackwitz W."/>
            <person name="Van de Peer Y."/>
            <person name="Piganeau G."/>
        </authorList>
    </citation>
    <scope>NUCLEOTIDE SEQUENCE [LARGE SCALE GENOMIC DNA]</scope>
    <source>
        <strain evidence="4">OTTH 0595 / CCAP 157/2 / RCC745</strain>
    </source>
</reference>
<name>A0A096PAS5_OSTTA</name>
<proteinExistence type="predicted"/>
<dbReference type="OrthoDB" id="10625154at2759"/>
<dbReference type="AlphaFoldDB" id="A0A096PAS5"/>
<keyword evidence="4" id="KW-1185">Reference proteome</keyword>